<evidence type="ECO:0000313" key="1">
    <source>
        <dbReference type="EMBL" id="SVA23539.1"/>
    </source>
</evidence>
<organism evidence="1">
    <name type="scientific">marine metagenome</name>
    <dbReference type="NCBI Taxonomy" id="408172"/>
    <lineage>
        <taxon>unclassified sequences</taxon>
        <taxon>metagenomes</taxon>
        <taxon>ecological metagenomes</taxon>
    </lineage>
</organism>
<dbReference type="EMBL" id="UINC01005786">
    <property type="protein sequence ID" value="SVA23539.1"/>
    <property type="molecule type" value="Genomic_DNA"/>
</dbReference>
<name>A0A381U5Y7_9ZZZZ</name>
<proteinExistence type="predicted"/>
<sequence>MNKKYNRVKKRSTDLQFGTDKELENIISYLEGRLEERSQFQFEIENTPMMLTNVLGLADGSGRRIKRNRNALRVALVYQRNEHFQAQIDYRGSAYTITVGDTIPNIGTVDVIDGTQVIIKTDNGLKIYPAPGYQSVSYNDDIDGLDVTSTKKIINN</sequence>
<gene>
    <name evidence="1" type="ORF">METZ01_LOCUS76393</name>
</gene>
<protein>
    <submittedName>
        <fullName evidence="1">Uncharacterized protein</fullName>
    </submittedName>
</protein>
<reference evidence="1" key="1">
    <citation type="submission" date="2018-05" db="EMBL/GenBank/DDBJ databases">
        <authorList>
            <person name="Lanie J.A."/>
            <person name="Ng W.-L."/>
            <person name="Kazmierczak K.M."/>
            <person name="Andrzejewski T.M."/>
            <person name="Davidsen T.M."/>
            <person name="Wayne K.J."/>
            <person name="Tettelin H."/>
            <person name="Glass J.I."/>
            <person name="Rusch D."/>
            <person name="Podicherti R."/>
            <person name="Tsui H.-C.T."/>
            <person name="Winkler M.E."/>
        </authorList>
    </citation>
    <scope>NUCLEOTIDE SEQUENCE</scope>
</reference>
<dbReference type="AlphaFoldDB" id="A0A381U5Y7"/>
<accession>A0A381U5Y7</accession>